<name>A0ABR8XV33_9BACL</name>
<gene>
    <name evidence="1" type="ORF">H9635_03005</name>
</gene>
<dbReference type="EMBL" id="JACSPZ010000001">
    <property type="protein sequence ID" value="MBD8035694.1"/>
    <property type="molecule type" value="Genomic_DNA"/>
</dbReference>
<accession>A0ABR8XV33</accession>
<dbReference type="Proteomes" id="UP000619101">
    <property type="component" value="Unassembled WGS sequence"/>
</dbReference>
<reference evidence="1 2" key="1">
    <citation type="submission" date="2020-08" db="EMBL/GenBank/DDBJ databases">
        <title>A Genomic Blueprint of the Chicken Gut Microbiome.</title>
        <authorList>
            <person name="Gilroy R."/>
            <person name="Ravi A."/>
            <person name="Getino M."/>
            <person name="Pursley I."/>
            <person name="Horton D.L."/>
            <person name="Alikhan N.-F."/>
            <person name="Baker D."/>
            <person name="Gharbi K."/>
            <person name="Hall N."/>
            <person name="Watson M."/>
            <person name="Adriaenssens E.M."/>
            <person name="Foster-Nyarko E."/>
            <person name="Jarju S."/>
            <person name="Secka A."/>
            <person name="Antonio M."/>
            <person name="Oren A."/>
            <person name="Chaudhuri R."/>
            <person name="La Ragione R.M."/>
            <person name="Hildebrand F."/>
            <person name="Pallen M.J."/>
        </authorList>
    </citation>
    <scope>NUCLEOTIDE SEQUENCE [LARGE SCALE GENOMIC DNA]</scope>
    <source>
        <strain evidence="1 2">A46</strain>
    </source>
</reference>
<organism evidence="1 2">
    <name type="scientific">Solibacillus faecavium</name>
    <dbReference type="NCBI Taxonomy" id="2762221"/>
    <lineage>
        <taxon>Bacteria</taxon>
        <taxon>Bacillati</taxon>
        <taxon>Bacillota</taxon>
        <taxon>Bacilli</taxon>
        <taxon>Bacillales</taxon>
        <taxon>Caryophanaceae</taxon>
        <taxon>Solibacillus</taxon>
    </lineage>
</organism>
<evidence type="ECO:0000313" key="2">
    <source>
        <dbReference type="Proteomes" id="UP000619101"/>
    </source>
</evidence>
<protein>
    <submittedName>
        <fullName evidence="1">Competence protein ComK</fullName>
    </submittedName>
</protein>
<sequence>MRILNFYLVNHNTVSMVPIVAENGRLYTVVFEREHMAVVGKSPSMLIQESKQFYRKPPTGHLLTRKWGSIGNVNDKQVQANFQFTKKYL</sequence>
<dbReference type="Pfam" id="PF06338">
    <property type="entry name" value="ComK"/>
    <property type="match status" value="1"/>
</dbReference>
<dbReference type="RefSeq" id="WP_191698654.1">
    <property type="nucleotide sequence ID" value="NZ_JACSPZ010000001.1"/>
</dbReference>
<keyword evidence="2" id="KW-1185">Reference proteome</keyword>
<proteinExistence type="predicted"/>
<dbReference type="InterPro" id="IPR010461">
    <property type="entry name" value="ComK"/>
</dbReference>
<evidence type="ECO:0000313" key="1">
    <source>
        <dbReference type="EMBL" id="MBD8035694.1"/>
    </source>
</evidence>
<comment type="caution">
    <text evidence="1">The sequence shown here is derived from an EMBL/GenBank/DDBJ whole genome shotgun (WGS) entry which is preliminary data.</text>
</comment>